<keyword evidence="4" id="KW-1185">Reference proteome</keyword>
<dbReference type="Pfam" id="PF04832">
    <property type="entry name" value="SOUL"/>
    <property type="match status" value="1"/>
</dbReference>
<gene>
    <name evidence="3" type="ORF">FSP39_020981</name>
</gene>
<protein>
    <recommendedName>
        <fullName evidence="5">Heme-binding protein 2</fullName>
    </recommendedName>
</protein>
<comment type="caution">
    <text evidence="3">The sequence shown here is derived from an EMBL/GenBank/DDBJ whole genome shotgun (WGS) entry which is preliminary data.</text>
</comment>
<evidence type="ECO:0000313" key="4">
    <source>
        <dbReference type="Proteomes" id="UP001186944"/>
    </source>
</evidence>
<dbReference type="InterPro" id="IPR011256">
    <property type="entry name" value="Reg_factor_effector_dom_sf"/>
</dbReference>
<dbReference type="Gene3D" id="3.20.80.10">
    <property type="entry name" value="Regulatory factor, effector binding domain"/>
    <property type="match status" value="1"/>
</dbReference>
<dbReference type="InterPro" id="IPR006917">
    <property type="entry name" value="SOUL_heme-bd"/>
</dbReference>
<dbReference type="Proteomes" id="UP001186944">
    <property type="component" value="Unassembled WGS sequence"/>
</dbReference>
<dbReference type="PANTHER" id="PTHR11220">
    <property type="entry name" value="HEME-BINDING PROTEIN-RELATED"/>
    <property type="match status" value="1"/>
</dbReference>
<feature type="signal peptide" evidence="2">
    <location>
        <begin position="1"/>
        <end position="17"/>
    </location>
</feature>
<sequence>MRSLYIVLLCLPFLSHGSVLKFKPKQVVNVIDQLAGKASSLGKWHPPSFCNNIDCPEYKVMEKHKDYELREYVSTRWVSTNIAGVDYTEASTQDFHRLFSYISGNNAKKEKIAMTAPVLIQVIPGQGPACESNFTMSFFVSPKESNPPKPSDPKVWIKKEEKTRVYVRYFPGYVRKIEDWIAQASKLAASIGNPDLYVQDYYFTAGYDSPFRLFFRHNEIWFIAK</sequence>
<dbReference type="AlphaFoldDB" id="A0AA89C2L5"/>
<organism evidence="3 4">
    <name type="scientific">Pinctada imbricata</name>
    <name type="common">Atlantic pearl-oyster</name>
    <name type="synonym">Pinctada martensii</name>
    <dbReference type="NCBI Taxonomy" id="66713"/>
    <lineage>
        <taxon>Eukaryota</taxon>
        <taxon>Metazoa</taxon>
        <taxon>Spiralia</taxon>
        <taxon>Lophotrochozoa</taxon>
        <taxon>Mollusca</taxon>
        <taxon>Bivalvia</taxon>
        <taxon>Autobranchia</taxon>
        <taxon>Pteriomorphia</taxon>
        <taxon>Pterioida</taxon>
        <taxon>Pterioidea</taxon>
        <taxon>Pteriidae</taxon>
        <taxon>Pinctada</taxon>
    </lineage>
</organism>
<comment type="similarity">
    <text evidence="1">Belongs to the HEBP family.</text>
</comment>
<evidence type="ECO:0000256" key="2">
    <source>
        <dbReference type="SAM" id="SignalP"/>
    </source>
</evidence>
<accession>A0AA89C2L5</accession>
<keyword evidence="2" id="KW-0732">Signal</keyword>
<evidence type="ECO:0008006" key="5">
    <source>
        <dbReference type="Google" id="ProtNLM"/>
    </source>
</evidence>
<dbReference type="EMBL" id="VSWD01000005">
    <property type="protein sequence ID" value="KAK3103681.1"/>
    <property type="molecule type" value="Genomic_DNA"/>
</dbReference>
<name>A0AA89C2L5_PINIB</name>
<feature type="chain" id="PRO_5041656968" description="Heme-binding protein 2" evidence="2">
    <location>
        <begin position="18"/>
        <end position="225"/>
    </location>
</feature>
<reference evidence="3" key="1">
    <citation type="submission" date="2019-08" db="EMBL/GenBank/DDBJ databases">
        <title>The improved chromosome-level genome for the pearl oyster Pinctada fucata martensii using PacBio sequencing and Hi-C.</title>
        <authorList>
            <person name="Zheng Z."/>
        </authorList>
    </citation>
    <scope>NUCLEOTIDE SEQUENCE</scope>
    <source>
        <strain evidence="3">ZZ-2019</strain>
        <tissue evidence="3">Adductor muscle</tissue>
    </source>
</reference>
<proteinExistence type="inferred from homology"/>
<dbReference type="SUPFAM" id="SSF55136">
    <property type="entry name" value="Probable bacterial effector-binding domain"/>
    <property type="match status" value="1"/>
</dbReference>
<dbReference type="PANTHER" id="PTHR11220:SF1">
    <property type="entry name" value="HEME-BINDING PROTEIN 2"/>
    <property type="match status" value="1"/>
</dbReference>
<evidence type="ECO:0000313" key="3">
    <source>
        <dbReference type="EMBL" id="KAK3103681.1"/>
    </source>
</evidence>
<evidence type="ECO:0000256" key="1">
    <source>
        <dbReference type="ARBA" id="ARBA00009817"/>
    </source>
</evidence>
<dbReference type="FunFam" id="3.20.80.10:FF:000002">
    <property type="entry name" value="Heme-binding protein 2"/>
    <property type="match status" value="1"/>
</dbReference>